<protein>
    <submittedName>
        <fullName evidence="1">Uncharacterized protein</fullName>
    </submittedName>
</protein>
<evidence type="ECO:0000313" key="2">
    <source>
        <dbReference type="Proteomes" id="UP001239111"/>
    </source>
</evidence>
<gene>
    <name evidence="1" type="ORF">QAD02_019144</name>
</gene>
<name>A0ACC2PLV2_9HYME</name>
<keyword evidence="2" id="KW-1185">Reference proteome</keyword>
<sequence length="1214" mass="136779">MHKLTLFFIVFSVFAKCVVLINPEPTTGPTNTKIPRYCKWESSIEGGLACAFTQQSVTNISEVPPDSLVSLRIVCPLIDDGPESYIQDQRAIFEPEQLAHMWRLRTLRIYGCRLTRLTISALNGLRDLRNLTIKAGAFAYGDSKQHFELERGVFDSSSLLEKVDLSANDIMQLPNHVFCPLGNLASLNLSRNQLEDLAELDFGQQPEGQQRKPRRLDPQVHTTSGLSCSLELRELDVSRNRFSKLPARVFSSLRRLSELNLAGNDIAVVESEAFLGLKSLRSLDLSDNRIVALPADLFREAANSLKELKLQNNSISVLAPGLIANMNQLVALDLSKNLLTSSWMNSATFSGLIRLVLLDLSFNHIDKLDPALFKDLYTLQILNLKYNEIENIAADTFSPMSNLHTLEMSHNRLRYIGGQSLSGLFALSLLAINFNLLEGLNPDAFKNCSSIQDVQLSGNNLDAVPNALKDMGVLKMLDLGENRIESLQRSNFEGMTGLYGLRLMNNFIGNITRDVLAELPALQILNLARNRIEHVDGEAFRGNPMLQAIRLDSNLLQDVSRSFVNVSSLLWLNVSDNMIEHFNYSYLPTQLQWMDIHKNAMVDLGVARPGMRLQTLDASFNRLTKVSRDEIPESIELLFLNDNQIHTVEPQTFLEKPNLTRVDLYANQIVRMDLSALQISPVPEEKLLPEFYIGGNPFVCDCTTEWLQRINQIGLRQHPKVMDLESVYCRLPYDRRRSFVPLLDAKPSQFLCVYTGHCYALCTCCDFDACDCEMLCPANCTCYHDQIWTANVVDCSNANYKQLPVRVPIDATEIYLDGNDLGELNSNVFIGRKNLEILYANDSNIVTIRNSTFTGLKKLVIMHLENNQISELTAIDFAPLESLKELYLQNNHLTHVDNNTFESLRHLEILRLDNNRLSNFALWHLAQNPYLVDMSFSSNPWHCGCIFIERVREWMLTNKEKISDWKRVTCGLGMPLLAPVNGSLVNCASLSGVSSGIHGQSFELYLPLLLVGGILFSLIGALLCGVVRHRRRLGLWAASRCGLRACYKTAAFEDREKPFDAYISYSAVDEAFVSRVLVPGLESTYRLCLHYRDLGAGANVADAVAEAADSSRRTILVLSRNFLHGEWSRFEFKVALRDALRGRGRNVILLLVGGVCPRDLDAELRRRISSHTVLVWGDKLFWQKLRFAMPEVPPMLERPPPLPTPPPPPQHLWA</sequence>
<evidence type="ECO:0000313" key="1">
    <source>
        <dbReference type="EMBL" id="KAJ8683352.1"/>
    </source>
</evidence>
<accession>A0ACC2PLV2</accession>
<reference evidence="1" key="1">
    <citation type="submission" date="2023-04" db="EMBL/GenBank/DDBJ databases">
        <title>A chromosome-level genome assembly of the parasitoid wasp Eretmocerus hayati.</title>
        <authorList>
            <person name="Zhong Y."/>
            <person name="Liu S."/>
            <person name="Liu Y."/>
        </authorList>
    </citation>
    <scope>NUCLEOTIDE SEQUENCE</scope>
    <source>
        <strain evidence="1">ZJU_SS_LIU_2023</strain>
    </source>
</reference>
<organism evidence="1 2">
    <name type="scientific">Eretmocerus hayati</name>
    <dbReference type="NCBI Taxonomy" id="131215"/>
    <lineage>
        <taxon>Eukaryota</taxon>
        <taxon>Metazoa</taxon>
        <taxon>Ecdysozoa</taxon>
        <taxon>Arthropoda</taxon>
        <taxon>Hexapoda</taxon>
        <taxon>Insecta</taxon>
        <taxon>Pterygota</taxon>
        <taxon>Neoptera</taxon>
        <taxon>Endopterygota</taxon>
        <taxon>Hymenoptera</taxon>
        <taxon>Apocrita</taxon>
        <taxon>Proctotrupomorpha</taxon>
        <taxon>Chalcidoidea</taxon>
        <taxon>Aphelinidae</taxon>
        <taxon>Aphelininae</taxon>
        <taxon>Eretmocerus</taxon>
    </lineage>
</organism>
<comment type="caution">
    <text evidence="1">The sequence shown here is derived from an EMBL/GenBank/DDBJ whole genome shotgun (WGS) entry which is preliminary data.</text>
</comment>
<dbReference type="EMBL" id="CM056741">
    <property type="protein sequence ID" value="KAJ8683352.1"/>
    <property type="molecule type" value="Genomic_DNA"/>
</dbReference>
<dbReference type="Proteomes" id="UP001239111">
    <property type="component" value="Chromosome 1"/>
</dbReference>
<proteinExistence type="predicted"/>